<sequence length="510" mass="53751">MSEPLVLTGQPLTLEEIGDVALRQRAVVLGEEARARVEASRRLVDALVERNETAYGINTGFGKLSDVRIPPDQLKDLQRNLVRSHACGIGEPLPEATVRAMLLLRANVLAKGHSGVRPVVIEMLLAMLAHGLHPVVPSRGSVGASGDLAPLAHLALGLIGEGFVFAQGQRVAAQEALAHAGLAPLALQAKEGLALLNGTQAMTAVGALALERALRVTQLFDLAGGMSLDALRGTPAAFDERIHLARPHPGQLAAARHLRELLADSEIRESHRTGDPRVQDAYCLRCMPQVHGAARGALAHVREVIEIESGSATDNPLVFAAGSGHEEAEILSGGNFHGAPLAMAFDYAAIALTDLMSISERRVDRLVNPDINEGLPPFLSTSPGVSSGLMIAHVAAAALLNESKVLSHPASVDSVPTSGGKEDHVSMGMTAALKLEQIVGNAEHLLAIELMSAAQGLDYRQPLRPARALEAAQAVVREFVAPLTSDRELSSDIAALAAAIRAGSFDRWRA</sequence>
<dbReference type="InterPro" id="IPR024083">
    <property type="entry name" value="Fumarase/histidase_N"/>
</dbReference>
<comment type="caution">
    <text evidence="10">The sequence shown here is derived from an EMBL/GenBank/DDBJ whole genome shotgun (WGS) entry which is preliminary data.</text>
</comment>
<dbReference type="EMBL" id="DTKL01000071">
    <property type="protein sequence ID" value="HGY95251.1"/>
    <property type="molecule type" value="Genomic_DNA"/>
</dbReference>
<dbReference type="GO" id="GO:0019556">
    <property type="term" value="P:L-histidine catabolic process to glutamate and formamide"/>
    <property type="evidence" value="ECO:0007669"/>
    <property type="project" value="UniProtKB-UniPathway"/>
</dbReference>
<dbReference type="GO" id="GO:0005737">
    <property type="term" value="C:cytoplasm"/>
    <property type="evidence" value="ECO:0007669"/>
    <property type="project" value="UniProtKB-SubCell"/>
</dbReference>
<dbReference type="FunFam" id="1.10.275.10:FF:000005">
    <property type="entry name" value="Histidine ammonia-lyase"/>
    <property type="match status" value="1"/>
</dbReference>
<evidence type="ECO:0000256" key="8">
    <source>
        <dbReference type="RuleBase" id="RU004479"/>
    </source>
</evidence>
<dbReference type="PANTHER" id="PTHR10362">
    <property type="entry name" value="HISTIDINE AMMONIA-LYASE"/>
    <property type="match status" value="1"/>
</dbReference>
<dbReference type="FunFam" id="1.20.200.10:FF:000003">
    <property type="entry name" value="Histidine ammonia-lyase"/>
    <property type="match status" value="1"/>
</dbReference>
<organism evidence="10">
    <name type="scientific">Acidobacterium capsulatum</name>
    <dbReference type="NCBI Taxonomy" id="33075"/>
    <lineage>
        <taxon>Bacteria</taxon>
        <taxon>Pseudomonadati</taxon>
        <taxon>Acidobacteriota</taxon>
        <taxon>Terriglobia</taxon>
        <taxon>Terriglobales</taxon>
        <taxon>Acidobacteriaceae</taxon>
        <taxon>Acidobacterium</taxon>
    </lineage>
</organism>
<keyword evidence="4 6" id="KW-0456">Lyase</keyword>
<dbReference type="InterPro" id="IPR001106">
    <property type="entry name" value="Aromatic_Lyase"/>
</dbReference>
<evidence type="ECO:0000256" key="2">
    <source>
        <dbReference type="ARBA" id="ARBA00012994"/>
    </source>
</evidence>
<evidence type="ECO:0000256" key="6">
    <source>
        <dbReference type="HAMAP-Rule" id="MF_00229"/>
    </source>
</evidence>
<dbReference type="NCBIfam" id="NF006871">
    <property type="entry name" value="PRK09367.1"/>
    <property type="match status" value="1"/>
</dbReference>
<evidence type="ECO:0000256" key="9">
    <source>
        <dbReference type="RuleBase" id="RU004480"/>
    </source>
</evidence>
<dbReference type="UniPathway" id="UPA00379">
    <property type="reaction ID" value="UER00549"/>
</dbReference>
<dbReference type="Gene3D" id="1.10.275.10">
    <property type="entry name" value="Fumarase/aspartase (N-terminal domain)"/>
    <property type="match status" value="1"/>
</dbReference>
<dbReference type="InterPro" id="IPR008948">
    <property type="entry name" value="L-Aspartase-like"/>
</dbReference>
<dbReference type="HAMAP" id="MF_00229">
    <property type="entry name" value="His_ammonia_lyase"/>
    <property type="match status" value="1"/>
</dbReference>
<protein>
    <recommendedName>
        <fullName evidence="2 6">Histidine ammonia-lyase</fullName>
        <shortName evidence="6">Histidase</shortName>
        <ecNumber evidence="2 6">4.3.1.3</ecNumber>
    </recommendedName>
</protein>
<keyword evidence="6" id="KW-0963">Cytoplasm</keyword>
<gene>
    <name evidence="6 10" type="primary">hutH</name>
    <name evidence="10" type="ORF">ENW50_11290</name>
</gene>
<dbReference type="InterPro" id="IPR022313">
    <property type="entry name" value="Phe/His_NH3-lyase_AS"/>
</dbReference>
<reference evidence="10" key="1">
    <citation type="journal article" date="2020" name="mSystems">
        <title>Genome- and Community-Level Interaction Insights into Carbon Utilization and Element Cycling Functions of Hydrothermarchaeota in Hydrothermal Sediment.</title>
        <authorList>
            <person name="Zhou Z."/>
            <person name="Liu Y."/>
            <person name="Xu W."/>
            <person name="Pan J."/>
            <person name="Luo Z.H."/>
            <person name="Li M."/>
        </authorList>
    </citation>
    <scope>NUCLEOTIDE SEQUENCE [LARGE SCALE GENOMIC DNA]</scope>
    <source>
        <strain evidence="10">SpSt-855</strain>
    </source>
</reference>
<dbReference type="SUPFAM" id="SSF48557">
    <property type="entry name" value="L-aspartase-like"/>
    <property type="match status" value="1"/>
</dbReference>
<accession>A0A7V5CTW0</accession>
<dbReference type="NCBIfam" id="TIGR01225">
    <property type="entry name" value="hutH"/>
    <property type="match status" value="1"/>
</dbReference>
<dbReference type="AlphaFoldDB" id="A0A7V5CTW0"/>
<dbReference type="EC" id="4.3.1.3" evidence="2 6"/>
<name>A0A7V5CTW0_9BACT</name>
<feature type="modified residue" description="2,3-didehydroalanine (Ser)" evidence="6">
    <location>
        <position position="145"/>
    </location>
</feature>
<feature type="cross-link" description="5-imidazolinone (Ala-Gly)" evidence="6">
    <location>
        <begin position="144"/>
        <end position="146"/>
    </location>
</feature>
<evidence type="ECO:0000256" key="1">
    <source>
        <dbReference type="ARBA" id="ARBA00005113"/>
    </source>
</evidence>
<comment type="similarity">
    <text evidence="6 7">Belongs to the PAL/histidase family.</text>
</comment>
<evidence type="ECO:0000256" key="5">
    <source>
        <dbReference type="ARBA" id="ARBA00049269"/>
    </source>
</evidence>
<evidence type="ECO:0000256" key="3">
    <source>
        <dbReference type="ARBA" id="ARBA00022808"/>
    </source>
</evidence>
<dbReference type="Pfam" id="PF00221">
    <property type="entry name" value="Lyase_aromatic"/>
    <property type="match status" value="1"/>
</dbReference>
<dbReference type="InterPro" id="IPR005921">
    <property type="entry name" value="HutH"/>
</dbReference>
<dbReference type="GO" id="GO:0019557">
    <property type="term" value="P:L-histidine catabolic process to glutamate and formate"/>
    <property type="evidence" value="ECO:0007669"/>
    <property type="project" value="UniProtKB-UniPathway"/>
</dbReference>
<evidence type="ECO:0000256" key="4">
    <source>
        <dbReference type="ARBA" id="ARBA00023239"/>
    </source>
</evidence>
<dbReference type="Gene3D" id="1.20.200.10">
    <property type="entry name" value="Fumarase/aspartase (Central domain)"/>
    <property type="match status" value="1"/>
</dbReference>
<dbReference type="GO" id="GO:0004397">
    <property type="term" value="F:histidine ammonia-lyase activity"/>
    <property type="evidence" value="ECO:0007669"/>
    <property type="project" value="UniProtKB-UniRule"/>
</dbReference>
<comment type="PTM">
    <text evidence="6">Contains an active site 4-methylidene-imidazol-5-one (MIO), which is formed autocatalytically by cyclization and dehydration of residues Ala-Ser-Gly.</text>
</comment>
<evidence type="ECO:0000313" key="10">
    <source>
        <dbReference type="EMBL" id="HGY95251.1"/>
    </source>
</evidence>
<comment type="pathway">
    <text evidence="1 6 8">Amino-acid degradation; L-histidine degradation into L-glutamate; N-formimidoyl-L-glutamate from L-histidine: step 1/3.</text>
</comment>
<evidence type="ECO:0000256" key="7">
    <source>
        <dbReference type="RuleBase" id="RU003954"/>
    </source>
</evidence>
<dbReference type="PROSITE" id="PS00488">
    <property type="entry name" value="PAL_HISTIDASE"/>
    <property type="match status" value="1"/>
</dbReference>
<comment type="catalytic activity">
    <reaction evidence="5 6 8">
        <text>L-histidine = trans-urocanate + NH4(+)</text>
        <dbReference type="Rhea" id="RHEA:21232"/>
        <dbReference type="ChEBI" id="CHEBI:17771"/>
        <dbReference type="ChEBI" id="CHEBI:28938"/>
        <dbReference type="ChEBI" id="CHEBI:57595"/>
        <dbReference type="EC" id="4.3.1.3"/>
    </reaction>
</comment>
<keyword evidence="3 6" id="KW-0369">Histidine metabolism</keyword>
<comment type="subcellular location">
    <subcellularLocation>
        <location evidence="6 9">Cytoplasm</location>
    </subcellularLocation>
</comment>
<proteinExistence type="inferred from homology"/>
<dbReference type="CDD" id="cd00332">
    <property type="entry name" value="PAL-HAL"/>
    <property type="match status" value="1"/>
</dbReference>